<organism evidence="2 3">
    <name type="scientific">Roseburia faecis</name>
    <dbReference type="NCBI Taxonomy" id="301302"/>
    <lineage>
        <taxon>Bacteria</taxon>
        <taxon>Bacillati</taxon>
        <taxon>Bacillota</taxon>
        <taxon>Clostridia</taxon>
        <taxon>Lachnospirales</taxon>
        <taxon>Lachnospiraceae</taxon>
        <taxon>Roseburia</taxon>
    </lineage>
</organism>
<reference evidence="3" key="1">
    <citation type="submission" date="2015-05" db="EMBL/GenBank/DDBJ databases">
        <authorList>
            <consortium name="Pathogen Informatics"/>
        </authorList>
    </citation>
    <scope>NUCLEOTIDE SEQUENCE [LARGE SCALE GENOMIC DNA]</scope>
    <source>
        <strain evidence="3">M72</strain>
    </source>
</reference>
<gene>
    <name evidence="2" type="ORF">M72_20681</name>
</gene>
<protein>
    <submittedName>
        <fullName evidence="2">Uncharacterized protein</fullName>
    </submittedName>
</protein>
<name>A0A0M6WA69_9FIRM</name>
<sequence>MNADDKSKLKAYEELIGSLEHTNGLQHRVIETQSSLIKSLEEHNAELEKIIDDLTNI</sequence>
<evidence type="ECO:0000313" key="2">
    <source>
        <dbReference type="EMBL" id="CRL32536.1"/>
    </source>
</evidence>
<dbReference type="RefSeq" id="WP_006855274.1">
    <property type="nucleotide sequence ID" value="NZ_CP173697.1"/>
</dbReference>
<evidence type="ECO:0000256" key="1">
    <source>
        <dbReference type="SAM" id="Coils"/>
    </source>
</evidence>
<keyword evidence="1" id="KW-0175">Coiled coil</keyword>
<dbReference type="AlphaFoldDB" id="A0A0M6WA69"/>
<dbReference type="EMBL" id="CVRR01000004">
    <property type="protein sequence ID" value="CRL32536.1"/>
    <property type="molecule type" value="Genomic_DNA"/>
</dbReference>
<accession>A0A0M6WA69</accession>
<dbReference type="Proteomes" id="UP000049979">
    <property type="component" value="Unassembled WGS sequence"/>
</dbReference>
<keyword evidence="3" id="KW-1185">Reference proteome</keyword>
<dbReference type="GeneID" id="61435449"/>
<evidence type="ECO:0000313" key="3">
    <source>
        <dbReference type="Proteomes" id="UP000049979"/>
    </source>
</evidence>
<feature type="coiled-coil region" evidence="1">
    <location>
        <begin position="30"/>
        <end position="57"/>
    </location>
</feature>
<proteinExistence type="predicted"/>